<evidence type="ECO:0000313" key="2">
    <source>
        <dbReference type="Proteomes" id="UP001241748"/>
    </source>
</evidence>
<gene>
    <name evidence="1" type="ORF">P5G62_023810</name>
</gene>
<keyword evidence="2" id="KW-1185">Reference proteome</keyword>
<protein>
    <recommendedName>
        <fullName evidence="3">GyrI-like small molecule binding domain-containing protein</fullName>
    </recommendedName>
</protein>
<name>A0ABV4YZ61_9BACI</name>
<reference evidence="1 2" key="1">
    <citation type="submission" date="2024-05" db="EMBL/GenBank/DDBJ databases">
        <authorList>
            <person name="Venkateswaran K."/>
        </authorList>
    </citation>
    <scope>NUCLEOTIDE SEQUENCE [LARGE SCALE GENOMIC DNA]</scope>
    <source>
        <strain evidence="1 2">179-C4-2-HS</strain>
    </source>
</reference>
<accession>A0ABV4YZ61</accession>
<dbReference type="RefSeq" id="WP_306074690.1">
    <property type="nucleotide sequence ID" value="NZ_JAROBZ020000002.1"/>
</dbReference>
<dbReference type="EMBL" id="JAROBZ020000002">
    <property type="protein sequence ID" value="MFB3170136.1"/>
    <property type="molecule type" value="Genomic_DNA"/>
</dbReference>
<evidence type="ECO:0000313" key="1">
    <source>
        <dbReference type="EMBL" id="MFB3170136.1"/>
    </source>
</evidence>
<sequence length="66" mass="7813">MDYIETTQDYVTTRGQINNIGTLHNILLKWADEQGYKRDLESHIIETFHPMENGVEEVEIYLPIYI</sequence>
<dbReference type="Proteomes" id="UP001241748">
    <property type="component" value="Unassembled WGS sequence"/>
</dbReference>
<comment type="caution">
    <text evidence="1">The sequence shown here is derived from an EMBL/GenBank/DDBJ whole genome shotgun (WGS) entry which is preliminary data.</text>
</comment>
<evidence type="ECO:0008006" key="3">
    <source>
        <dbReference type="Google" id="ProtNLM"/>
    </source>
</evidence>
<proteinExistence type="predicted"/>
<organism evidence="1 2">
    <name type="scientific">Neobacillus driksii</name>
    <dbReference type="NCBI Taxonomy" id="3035913"/>
    <lineage>
        <taxon>Bacteria</taxon>
        <taxon>Bacillati</taxon>
        <taxon>Bacillota</taxon>
        <taxon>Bacilli</taxon>
        <taxon>Bacillales</taxon>
        <taxon>Bacillaceae</taxon>
        <taxon>Neobacillus</taxon>
    </lineage>
</organism>